<keyword evidence="1" id="KW-0482">Metalloprotease</keyword>
<dbReference type="Proteomes" id="UP000265520">
    <property type="component" value="Unassembled WGS sequence"/>
</dbReference>
<name>A0A392Q7S8_9FABA</name>
<sequence>MAINDNMWPTFIAWYCQEIDLEALKILNLCYERAKEMMQQNRTLMDALVNELVEKKSLIKEDIARLVQLHGLIKPKMPISILDIRDAKRRELQEVISNGKETDKS</sequence>
<dbReference type="Gene3D" id="1.20.58.760">
    <property type="entry name" value="Peptidase M41"/>
    <property type="match status" value="1"/>
</dbReference>
<protein>
    <submittedName>
        <fullName evidence="1">ATP-dependent zinc metalloprotease FtsH-like</fullName>
    </submittedName>
</protein>
<dbReference type="GO" id="GO:0005524">
    <property type="term" value="F:ATP binding"/>
    <property type="evidence" value="ECO:0007669"/>
    <property type="project" value="InterPro"/>
</dbReference>
<evidence type="ECO:0000313" key="2">
    <source>
        <dbReference type="Proteomes" id="UP000265520"/>
    </source>
</evidence>
<keyword evidence="1" id="KW-0378">Hydrolase</keyword>
<reference evidence="1 2" key="1">
    <citation type="journal article" date="2018" name="Front. Plant Sci.">
        <title>Red Clover (Trifolium pratense) and Zigzag Clover (T. medium) - A Picture of Genomic Similarities and Differences.</title>
        <authorList>
            <person name="Dluhosova J."/>
            <person name="Istvanek J."/>
            <person name="Nedelnik J."/>
            <person name="Repkova J."/>
        </authorList>
    </citation>
    <scope>NUCLEOTIDE SEQUENCE [LARGE SCALE GENOMIC DNA]</scope>
    <source>
        <strain evidence="2">cv. 10/8</strain>
        <tissue evidence="1">Leaf</tissue>
    </source>
</reference>
<dbReference type="SUPFAM" id="SSF140990">
    <property type="entry name" value="FtsH protease domain-like"/>
    <property type="match status" value="1"/>
</dbReference>
<organism evidence="1 2">
    <name type="scientific">Trifolium medium</name>
    <dbReference type="NCBI Taxonomy" id="97028"/>
    <lineage>
        <taxon>Eukaryota</taxon>
        <taxon>Viridiplantae</taxon>
        <taxon>Streptophyta</taxon>
        <taxon>Embryophyta</taxon>
        <taxon>Tracheophyta</taxon>
        <taxon>Spermatophyta</taxon>
        <taxon>Magnoliopsida</taxon>
        <taxon>eudicotyledons</taxon>
        <taxon>Gunneridae</taxon>
        <taxon>Pentapetalae</taxon>
        <taxon>rosids</taxon>
        <taxon>fabids</taxon>
        <taxon>Fabales</taxon>
        <taxon>Fabaceae</taxon>
        <taxon>Papilionoideae</taxon>
        <taxon>50 kb inversion clade</taxon>
        <taxon>NPAAA clade</taxon>
        <taxon>Hologalegina</taxon>
        <taxon>IRL clade</taxon>
        <taxon>Trifolieae</taxon>
        <taxon>Trifolium</taxon>
    </lineage>
</organism>
<dbReference type="GO" id="GO:0006508">
    <property type="term" value="P:proteolysis"/>
    <property type="evidence" value="ECO:0007669"/>
    <property type="project" value="UniProtKB-KW"/>
</dbReference>
<dbReference type="GO" id="GO:0004176">
    <property type="term" value="F:ATP-dependent peptidase activity"/>
    <property type="evidence" value="ECO:0007669"/>
    <property type="project" value="InterPro"/>
</dbReference>
<dbReference type="EMBL" id="LXQA010116543">
    <property type="protein sequence ID" value="MCI19780.1"/>
    <property type="molecule type" value="Genomic_DNA"/>
</dbReference>
<proteinExistence type="predicted"/>
<accession>A0A392Q7S8</accession>
<dbReference type="InterPro" id="IPR037219">
    <property type="entry name" value="Peptidase_M41-like"/>
</dbReference>
<dbReference type="AlphaFoldDB" id="A0A392Q7S8"/>
<dbReference type="GO" id="GO:0004222">
    <property type="term" value="F:metalloendopeptidase activity"/>
    <property type="evidence" value="ECO:0007669"/>
    <property type="project" value="InterPro"/>
</dbReference>
<keyword evidence="1" id="KW-0645">Protease</keyword>
<keyword evidence="2" id="KW-1185">Reference proteome</keyword>
<comment type="caution">
    <text evidence="1">The sequence shown here is derived from an EMBL/GenBank/DDBJ whole genome shotgun (WGS) entry which is preliminary data.</text>
</comment>
<evidence type="ECO:0000313" key="1">
    <source>
        <dbReference type="EMBL" id="MCI19780.1"/>
    </source>
</evidence>